<feature type="compositionally biased region" description="Acidic residues" evidence="4">
    <location>
        <begin position="1088"/>
        <end position="1098"/>
    </location>
</feature>
<gene>
    <name evidence="6" type="ORF">F503_05725</name>
</gene>
<feature type="compositionally biased region" description="Polar residues" evidence="4">
    <location>
        <begin position="923"/>
        <end position="936"/>
    </location>
</feature>
<dbReference type="PANTHER" id="PTHR14396">
    <property type="entry name" value="CLASPIN"/>
    <property type="match status" value="1"/>
</dbReference>
<feature type="region of interest" description="Disordered" evidence="4">
    <location>
        <begin position="1422"/>
        <end position="1476"/>
    </location>
</feature>
<keyword evidence="7" id="KW-1185">Reference proteome</keyword>
<dbReference type="HOGENOM" id="CLU_002311_0_0_1"/>
<sequence length="1528" mass="165265">MATFSRTPSPAARSGSDSDSVVATPMTPRTKMRQLFATIGGGDDDDSSASDREREGDEENRTPSRKAKTSPSGKTSAKKSPKLSSSTAFSRTNNPRSPLRAASSTQSRTPSPRLGPIGATSDEESDVEVRPRGRLAARMQANNTSSTTATTEPAEPLADNARDRVKRMLQLAAKGNKQEPEKATSQNPEDTNDAEDEDDVDVPAARSRKRLTKTNLRTSRRSTPVSSHDGSPSRQLMQEESPAMFMTPSKRTEREGSPDMFMTPSKGGDKAADDSANSAGKPGRNARFQALVARKREEARARAEAEERKRAARQAAMAEEEDEDEPMGQLDEDDDLLMADADSDNVSDITDDEGGRKLSQKVGATRPARKASKKALEEMHRETQRMSRNLQLVHEAKTRKKITKASLFERFNFKPQGAAAAPAEPAVQQEATGSSRPTSPASPHNLSETEMPEDSDTPPSSPPVPDAQDEYFSAPKPHAGAATTSVDKGKGKAIDVAQEPPQVQPKRQVRVRMPTSATTNLVMIDSDDDAELEIVQTSKSKLNMLFDSVPLKRDQEPRSMMALRRLAQVGSPGRKSRGAAAKDRNGKPELSLGELQQSLQNRARLQAKMEREQRLEALRAKGIRIQTEEEREKEMEEVDDIVSRARQEAEELMQREREEAKKLKKGKSGEDDANGEVDPLDWDDSEDEEGGGDYIPEDDEEIMQEIELSGSDDDDKDEEDEETMEGALIDEEAESAEDSEDGEAEAEDDIETAEVLPTPTRARSSKRRALIVSDDEDEDRTPTTATATPLPPKIQAKTPGPKSALSVNTPSGLNSNLDSPAVPTSVLRSATKPFIPGMPIAVGGPAGLGLTQIFAGTMDDGDSQLMGSPAPGGFASPSQLMPTLGNFAEPDFSQMAAIDKASAVMDSQPTQEWLKRMQGGGSNNTQNQESGTSASTSQMVDFDFSQSQAHGLESLLREPEMSQMSQLLGPSQDLVPQDYTPLKVRFIEHQPATMETVVLDKQTQQLDQSTQILPQSQSETALPAATSRPRGRLFRKADLVKAVVDEEEEEEDEEERAAAEATLFAKMREASTLEKRFRKKSKAKEMVEDQAEESEDEYAGLGGADGEDSDDESLASVKDLIDDQKVSSGDNAKLAAFYADRERENDEKQVEKLFRDVTTGMLRRKRGGGGGGGDYDLSDSDDGGEARRRMKRRQFARMQKALFADERVSKVAENPRNHAFMRTIEDRGSDDEMDFLFEGPPAVPASSSTPTTEAGASQAMAIPDSQPALATTAAAAEKPATTNPRRRRLSVTNGKKPSNLGEIRESLSSLLEDYQHNGRESSNLSMVADSEFGSDSEDASQASNKENNPLATASAFRRPGGRTHNAQVVDRISLKRNNSSASSVTTSSSTTETGSAASSTNFGAMGPTGFRVPALLRRATTNSLASNGSSGSSRSGSGRSVNFSMSTTRGPADKASSSNSGSGAGNAPDSGKIKKNASKMSGIHYFARENERLATLAENDKRRQAKKVRSAEGRSRAVGGLFGAGKFE</sequence>
<protein>
    <submittedName>
        <fullName evidence="6">Mrc1-like domain-containing protein</fullName>
    </submittedName>
</protein>
<dbReference type="InterPro" id="IPR018564">
    <property type="entry name" value="Repl_chkpnt_MRC1_dom"/>
</dbReference>
<feature type="region of interest" description="Disordered" evidence="4">
    <location>
        <begin position="416"/>
        <end position="514"/>
    </location>
</feature>
<proteinExistence type="predicted"/>
<evidence type="ECO:0000256" key="1">
    <source>
        <dbReference type="ARBA" id="ARBA00004123"/>
    </source>
</evidence>
<comment type="subcellular location">
    <subcellularLocation>
        <location evidence="1">Nucleus</location>
    </subcellularLocation>
</comment>
<feature type="compositionally biased region" description="Low complexity" evidence="4">
    <location>
        <begin position="1244"/>
        <end position="1257"/>
    </location>
</feature>
<dbReference type="OrthoDB" id="2130597at2759"/>
<dbReference type="GO" id="GO:0007095">
    <property type="term" value="P:mitotic G2 DNA damage checkpoint signaling"/>
    <property type="evidence" value="ECO:0007669"/>
    <property type="project" value="TreeGrafter"/>
</dbReference>
<feature type="compositionally biased region" description="Basic and acidic residues" evidence="4">
    <location>
        <begin position="294"/>
        <end position="309"/>
    </location>
</feature>
<keyword evidence="3" id="KW-0539">Nucleus</keyword>
<evidence type="ECO:0000256" key="2">
    <source>
        <dbReference type="ARBA" id="ARBA00022553"/>
    </source>
</evidence>
<feature type="region of interest" description="Disordered" evidence="4">
    <location>
        <begin position="1160"/>
        <end position="1193"/>
    </location>
</feature>
<evidence type="ECO:0000313" key="7">
    <source>
        <dbReference type="Proteomes" id="UP000016923"/>
    </source>
</evidence>
<evidence type="ECO:0000259" key="5">
    <source>
        <dbReference type="Pfam" id="PF09444"/>
    </source>
</evidence>
<dbReference type="Pfam" id="PF09444">
    <property type="entry name" value="MRC1"/>
    <property type="match status" value="1"/>
</dbReference>
<organism evidence="6 7">
    <name type="scientific">Ophiostoma piceae (strain UAMH 11346)</name>
    <name type="common">Sap stain fungus</name>
    <dbReference type="NCBI Taxonomy" id="1262450"/>
    <lineage>
        <taxon>Eukaryota</taxon>
        <taxon>Fungi</taxon>
        <taxon>Dikarya</taxon>
        <taxon>Ascomycota</taxon>
        <taxon>Pezizomycotina</taxon>
        <taxon>Sordariomycetes</taxon>
        <taxon>Sordariomycetidae</taxon>
        <taxon>Ophiostomatales</taxon>
        <taxon>Ophiostomataceae</taxon>
        <taxon>Ophiostoma</taxon>
    </lineage>
</organism>
<evidence type="ECO:0000256" key="4">
    <source>
        <dbReference type="SAM" id="MobiDB-lite"/>
    </source>
</evidence>
<dbReference type="EMBL" id="KE148146">
    <property type="protein sequence ID" value="EPE10630.1"/>
    <property type="molecule type" value="Genomic_DNA"/>
</dbReference>
<dbReference type="InterPro" id="IPR024146">
    <property type="entry name" value="Claspin"/>
</dbReference>
<feature type="compositionally biased region" description="Polar residues" evidence="4">
    <location>
        <begin position="805"/>
        <end position="818"/>
    </location>
</feature>
<feature type="compositionally biased region" description="Polar residues" evidence="4">
    <location>
        <begin position="1339"/>
        <end position="1351"/>
    </location>
</feature>
<keyword evidence="2" id="KW-0597">Phosphoprotein</keyword>
<feature type="region of interest" description="Disordered" evidence="4">
    <location>
        <begin position="568"/>
        <end position="598"/>
    </location>
</feature>
<evidence type="ECO:0000256" key="3">
    <source>
        <dbReference type="ARBA" id="ARBA00023242"/>
    </source>
</evidence>
<dbReference type="PANTHER" id="PTHR14396:SF10">
    <property type="entry name" value="CLASPIN"/>
    <property type="match status" value="1"/>
</dbReference>
<feature type="region of interest" description="Disordered" evidence="4">
    <location>
        <begin position="620"/>
        <end position="820"/>
    </location>
</feature>
<dbReference type="GO" id="GO:0033314">
    <property type="term" value="P:mitotic DNA replication checkpoint signaling"/>
    <property type="evidence" value="ECO:0007669"/>
    <property type="project" value="TreeGrafter"/>
</dbReference>
<feature type="compositionally biased region" description="Polar residues" evidence="4">
    <location>
        <begin position="213"/>
        <end position="238"/>
    </location>
</feature>
<dbReference type="VEuPathDB" id="FungiDB:F503_05725"/>
<dbReference type="eggNOG" id="ENOG502QSP5">
    <property type="taxonomic scope" value="Eukaryota"/>
</dbReference>
<feature type="compositionally biased region" description="Acidic residues" evidence="4">
    <location>
        <begin position="318"/>
        <end position="352"/>
    </location>
</feature>
<feature type="compositionally biased region" description="Basic and acidic residues" evidence="4">
    <location>
        <begin position="49"/>
        <end position="62"/>
    </location>
</feature>
<evidence type="ECO:0000313" key="6">
    <source>
        <dbReference type="EMBL" id="EPE10630.1"/>
    </source>
</evidence>
<name>S3DAQ3_OPHP1</name>
<feature type="compositionally biased region" description="Basic and acidic residues" evidence="4">
    <location>
        <begin position="641"/>
        <end position="661"/>
    </location>
</feature>
<feature type="region of interest" description="Disordered" evidence="4">
    <location>
        <begin position="1"/>
        <end position="397"/>
    </location>
</feature>
<feature type="compositionally biased region" description="Low complexity" evidence="4">
    <location>
        <begin position="1428"/>
        <end position="1440"/>
    </location>
</feature>
<dbReference type="GO" id="GO:0005634">
    <property type="term" value="C:nucleus"/>
    <property type="evidence" value="ECO:0007669"/>
    <property type="project" value="UniProtKB-SubCell"/>
</dbReference>
<dbReference type="OMA" id="ERFNFRP"/>
<feature type="compositionally biased region" description="Acidic residues" evidence="4">
    <location>
        <begin position="190"/>
        <end position="201"/>
    </location>
</feature>
<feature type="compositionally biased region" description="Low complexity" evidence="4">
    <location>
        <begin position="1268"/>
        <end position="1282"/>
    </location>
</feature>
<feature type="compositionally biased region" description="Basic and acidic residues" evidence="4">
    <location>
        <begin position="374"/>
        <end position="385"/>
    </location>
</feature>
<feature type="domain" description="DNA replication checkpoint mediator MRC1" evidence="5">
    <location>
        <begin position="1079"/>
        <end position="1223"/>
    </location>
</feature>
<feature type="compositionally biased region" description="Polar residues" evidence="4">
    <location>
        <begin position="432"/>
        <end position="448"/>
    </location>
</feature>
<dbReference type="GO" id="GO:0010997">
    <property type="term" value="F:anaphase-promoting complex binding"/>
    <property type="evidence" value="ECO:0007669"/>
    <property type="project" value="TreeGrafter"/>
</dbReference>
<feature type="compositionally biased region" description="Low complexity" evidence="4">
    <location>
        <begin position="589"/>
        <end position="598"/>
    </location>
</feature>
<accession>S3DAQ3</accession>
<feature type="compositionally biased region" description="Low complexity" evidence="4">
    <location>
        <begin position="1453"/>
        <end position="1470"/>
    </location>
</feature>
<feature type="compositionally biased region" description="Acidic residues" evidence="4">
    <location>
        <begin position="671"/>
        <end position="752"/>
    </location>
</feature>
<feature type="region of interest" description="Disordered" evidence="4">
    <location>
        <begin position="1074"/>
        <end position="1115"/>
    </location>
</feature>
<dbReference type="STRING" id="1262450.S3DAQ3"/>
<feature type="region of interest" description="Disordered" evidence="4">
    <location>
        <begin position="1219"/>
        <end position="1406"/>
    </location>
</feature>
<feature type="compositionally biased region" description="Low complexity" evidence="4">
    <location>
        <begin position="142"/>
        <end position="156"/>
    </location>
</feature>
<feature type="region of interest" description="Disordered" evidence="4">
    <location>
        <begin position="915"/>
        <end position="936"/>
    </location>
</feature>
<dbReference type="Proteomes" id="UP000016923">
    <property type="component" value="Unassembled WGS sequence"/>
</dbReference>
<reference evidence="6 7" key="1">
    <citation type="journal article" date="2013" name="BMC Genomics">
        <title>The genome and transcriptome of the pine saprophyte Ophiostoma piceae, and a comparison with the bark beetle-associated pine pathogen Grosmannia clavigera.</title>
        <authorList>
            <person name="Haridas S."/>
            <person name="Wang Y."/>
            <person name="Lim L."/>
            <person name="Massoumi Alamouti S."/>
            <person name="Jackman S."/>
            <person name="Docking R."/>
            <person name="Robertson G."/>
            <person name="Birol I."/>
            <person name="Bohlmann J."/>
            <person name="Breuil C."/>
        </authorList>
    </citation>
    <scope>NUCLEOTIDE SEQUENCE [LARGE SCALE GENOMIC DNA]</scope>
    <source>
        <strain evidence="6 7">UAMH 11346</strain>
    </source>
</reference>
<feature type="region of interest" description="Disordered" evidence="4">
    <location>
        <begin position="1499"/>
        <end position="1528"/>
    </location>
</feature>
<feature type="compositionally biased region" description="Low complexity" evidence="4">
    <location>
        <begin position="1379"/>
        <end position="1400"/>
    </location>
</feature>
<feature type="compositionally biased region" description="Low complexity" evidence="4">
    <location>
        <begin position="418"/>
        <end position="431"/>
    </location>
</feature>
<feature type="compositionally biased region" description="Polar residues" evidence="4">
    <location>
        <begin position="82"/>
        <end position="110"/>
    </location>
</feature>